<dbReference type="PANTHER" id="PTHR23426">
    <property type="entry name" value="FERREDOXIN/ADRENODOXIN"/>
    <property type="match status" value="1"/>
</dbReference>
<comment type="similarity">
    <text evidence="2">Belongs to the adrenodoxin/putidaredoxin family.</text>
</comment>
<dbReference type="FunCoup" id="A0A6J2YK75">
    <property type="interactions" value="642"/>
</dbReference>
<evidence type="ECO:0000256" key="10">
    <source>
        <dbReference type="ARBA" id="ARBA00023128"/>
    </source>
</evidence>
<accession>A0A6J2YK75</accession>
<dbReference type="GO" id="GO:0005739">
    <property type="term" value="C:mitochondrion"/>
    <property type="evidence" value="ECO:0007669"/>
    <property type="project" value="UniProtKB-SubCell"/>
</dbReference>
<dbReference type="GO" id="GO:0046872">
    <property type="term" value="F:metal ion binding"/>
    <property type="evidence" value="ECO:0007669"/>
    <property type="project" value="UniProtKB-KW"/>
</dbReference>
<dbReference type="RefSeq" id="XP_030763787.1">
    <property type="nucleotide sequence ID" value="XM_030907927.1"/>
</dbReference>
<dbReference type="InterPro" id="IPR012675">
    <property type="entry name" value="Beta-grasp_dom_sf"/>
</dbReference>
<evidence type="ECO:0000256" key="11">
    <source>
        <dbReference type="ARBA" id="ARBA00023221"/>
    </source>
</evidence>
<dbReference type="GO" id="GO:0140647">
    <property type="term" value="P:P450-containing electron transport chain"/>
    <property type="evidence" value="ECO:0007669"/>
    <property type="project" value="InterPro"/>
</dbReference>
<protein>
    <submittedName>
        <fullName evidence="17">Adrenodoxin-like protein 2, mitochondrial</fullName>
    </submittedName>
</protein>
<dbReference type="GO" id="GO:0045998">
    <property type="term" value="P:positive regulation of ecdysteroid biosynthetic process"/>
    <property type="evidence" value="ECO:0007669"/>
    <property type="project" value="UniProtKB-ARBA"/>
</dbReference>
<feature type="domain" description="2Fe-2S ferredoxin-type" evidence="15">
    <location>
        <begin position="41"/>
        <end position="146"/>
    </location>
</feature>
<keyword evidence="9" id="KW-0443">Lipid metabolism</keyword>
<keyword evidence="5" id="KW-0479">Metal-binding</keyword>
<evidence type="ECO:0000256" key="13">
    <source>
        <dbReference type="ARBA" id="ARBA00034078"/>
    </source>
</evidence>
<evidence type="ECO:0000256" key="5">
    <source>
        <dbReference type="ARBA" id="ARBA00022723"/>
    </source>
</evidence>
<keyword evidence="7" id="KW-0408">Iron</keyword>
<evidence type="ECO:0000256" key="6">
    <source>
        <dbReference type="ARBA" id="ARBA00022982"/>
    </source>
</evidence>
<proteinExistence type="inferred from homology"/>
<comment type="subcellular location">
    <subcellularLocation>
        <location evidence="1">Mitochondrion</location>
    </subcellularLocation>
</comment>
<evidence type="ECO:0000256" key="1">
    <source>
        <dbReference type="ARBA" id="ARBA00004173"/>
    </source>
</evidence>
<comment type="function">
    <text evidence="14">Required for ecdysteroidogenesis in the prothoracic gland which is necessary for larval to pupal transition.</text>
</comment>
<dbReference type="GO" id="GO:0006694">
    <property type="term" value="P:steroid biosynthetic process"/>
    <property type="evidence" value="ECO:0007669"/>
    <property type="project" value="UniProtKB-KW"/>
</dbReference>
<keyword evidence="12" id="KW-0755">Steroidogenesis</keyword>
<dbReference type="PROSITE" id="PS51085">
    <property type="entry name" value="2FE2S_FER_2"/>
    <property type="match status" value="1"/>
</dbReference>
<evidence type="ECO:0000259" key="15">
    <source>
        <dbReference type="PROSITE" id="PS51085"/>
    </source>
</evidence>
<evidence type="ECO:0000256" key="4">
    <source>
        <dbReference type="ARBA" id="ARBA00022714"/>
    </source>
</evidence>
<dbReference type="PROSITE" id="PS00814">
    <property type="entry name" value="ADX"/>
    <property type="match status" value="1"/>
</dbReference>
<keyword evidence="6" id="KW-0249">Electron transport</keyword>
<dbReference type="GO" id="GO:0009055">
    <property type="term" value="F:electron transfer activity"/>
    <property type="evidence" value="ECO:0007669"/>
    <property type="project" value="TreeGrafter"/>
</dbReference>
<keyword evidence="11" id="KW-0753">Steroid metabolism</keyword>
<keyword evidence="8" id="KW-0411">Iron-sulfur</keyword>
<evidence type="ECO:0000256" key="2">
    <source>
        <dbReference type="ARBA" id="ARBA00010914"/>
    </source>
</evidence>
<evidence type="ECO:0000256" key="7">
    <source>
        <dbReference type="ARBA" id="ARBA00023004"/>
    </source>
</evidence>
<dbReference type="InParanoid" id="A0A6J2YK75"/>
<dbReference type="GeneID" id="115888260"/>
<evidence type="ECO:0000256" key="14">
    <source>
        <dbReference type="ARBA" id="ARBA00054507"/>
    </source>
</evidence>
<reference evidence="17" key="1">
    <citation type="submission" date="2025-08" db="UniProtKB">
        <authorList>
            <consortium name="RefSeq"/>
        </authorList>
    </citation>
    <scope>IDENTIFICATION</scope>
    <source>
        <tissue evidence="17">Gonads</tissue>
    </source>
</reference>
<dbReference type="Proteomes" id="UP000504635">
    <property type="component" value="Unplaced"/>
</dbReference>
<dbReference type="PANTHER" id="PTHR23426:SF76">
    <property type="entry name" value="ADRENODOXIN-LIKE PROTEIN 2, MITOCHONDRIAL"/>
    <property type="match status" value="1"/>
</dbReference>
<keyword evidence="10" id="KW-0496">Mitochondrion</keyword>
<dbReference type="KEGG" id="soy:115888260"/>
<dbReference type="PRINTS" id="PR00355">
    <property type="entry name" value="ADRENODOXIN"/>
</dbReference>
<dbReference type="FunFam" id="3.10.20.30:FF:000013">
    <property type="entry name" value="Adrenodoxin, mitochondrial"/>
    <property type="match status" value="1"/>
</dbReference>
<dbReference type="Pfam" id="PF00111">
    <property type="entry name" value="Fer2"/>
    <property type="match status" value="1"/>
</dbReference>
<evidence type="ECO:0000256" key="8">
    <source>
        <dbReference type="ARBA" id="ARBA00023014"/>
    </source>
</evidence>
<evidence type="ECO:0000313" key="17">
    <source>
        <dbReference type="RefSeq" id="XP_030763787.1"/>
    </source>
</evidence>
<dbReference type="Gene3D" id="3.10.20.30">
    <property type="match status" value="1"/>
</dbReference>
<dbReference type="SUPFAM" id="SSF54292">
    <property type="entry name" value="2Fe-2S ferredoxin-like"/>
    <property type="match status" value="1"/>
</dbReference>
<dbReference type="InterPro" id="IPR001055">
    <property type="entry name" value="Adrenodoxin-like"/>
</dbReference>
<dbReference type="InterPro" id="IPR036010">
    <property type="entry name" value="2Fe-2S_ferredoxin-like_sf"/>
</dbReference>
<keyword evidence="16" id="KW-1185">Reference proteome</keyword>
<sequence>MALNYIRVARIFREVFRVNTCSKLPRRIFSVGLPALNKKEIEITFLKANGDQINTKGKIGDSLLDVVVNNNLDLDGFGACEGTLTCSTCHLIFGKETYDQLPNKPSEEELDMLDLAYDLSDTSRLGCQIILTESMDGLKVTVPATINDARS</sequence>
<comment type="cofactor">
    <cofactor evidence="13">
        <name>[2Fe-2S] cluster</name>
        <dbReference type="ChEBI" id="CHEBI:190135"/>
    </cofactor>
</comment>
<keyword evidence="3" id="KW-0813">Transport</keyword>
<keyword evidence="4" id="KW-0001">2Fe-2S</keyword>
<dbReference type="GO" id="GO:0051537">
    <property type="term" value="F:2 iron, 2 sulfur cluster binding"/>
    <property type="evidence" value="ECO:0007669"/>
    <property type="project" value="UniProtKB-KW"/>
</dbReference>
<dbReference type="InterPro" id="IPR018298">
    <property type="entry name" value="Adrenodoxin_Fe-S_BS"/>
</dbReference>
<dbReference type="OrthoDB" id="268593at2759"/>
<evidence type="ECO:0000256" key="12">
    <source>
        <dbReference type="ARBA" id="ARBA00023250"/>
    </source>
</evidence>
<name>A0A6J2YK75_SITOR</name>
<dbReference type="CDD" id="cd00207">
    <property type="entry name" value="fer2"/>
    <property type="match status" value="1"/>
</dbReference>
<evidence type="ECO:0000256" key="9">
    <source>
        <dbReference type="ARBA" id="ARBA00023098"/>
    </source>
</evidence>
<evidence type="ECO:0000256" key="3">
    <source>
        <dbReference type="ARBA" id="ARBA00022448"/>
    </source>
</evidence>
<gene>
    <name evidence="17" type="primary">LOC115888260</name>
</gene>
<organism evidence="16 17">
    <name type="scientific">Sitophilus oryzae</name>
    <name type="common">Rice weevil</name>
    <name type="synonym">Curculio oryzae</name>
    <dbReference type="NCBI Taxonomy" id="7048"/>
    <lineage>
        <taxon>Eukaryota</taxon>
        <taxon>Metazoa</taxon>
        <taxon>Ecdysozoa</taxon>
        <taxon>Arthropoda</taxon>
        <taxon>Hexapoda</taxon>
        <taxon>Insecta</taxon>
        <taxon>Pterygota</taxon>
        <taxon>Neoptera</taxon>
        <taxon>Endopterygota</taxon>
        <taxon>Coleoptera</taxon>
        <taxon>Polyphaga</taxon>
        <taxon>Cucujiformia</taxon>
        <taxon>Curculionidae</taxon>
        <taxon>Dryophthorinae</taxon>
        <taxon>Sitophilus</taxon>
    </lineage>
</organism>
<dbReference type="AlphaFoldDB" id="A0A6J2YK75"/>
<dbReference type="InterPro" id="IPR001041">
    <property type="entry name" value="2Fe-2S_ferredoxin-type"/>
</dbReference>
<evidence type="ECO:0000313" key="16">
    <source>
        <dbReference type="Proteomes" id="UP000504635"/>
    </source>
</evidence>